<organism evidence="1 2">
    <name type="scientific">Cyclobacterium qasimii M12-11B</name>
    <dbReference type="NCBI Taxonomy" id="641524"/>
    <lineage>
        <taxon>Bacteria</taxon>
        <taxon>Pseudomonadati</taxon>
        <taxon>Bacteroidota</taxon>
        <taxon>Cytophagia</taxon>
        <taxon>Cytophagales</taxon>
        <taxon>Cyclobacteriaceae</taxon>
        <taxon>Cyclobacterium</taxon>
    </lineage>
</organism>
<evidence type="ECO:0000313" key="1">
    <source>
        <dbReference type="EMBL" id="EPR67074.1"/>
    </source>
</evidence>
<dbReference type="Proteomes" id="UP000014974">
    <property type="component" value="Unassembled WGS sequence"/>
</dbReference>
<name>S7WK30_9BACT</name>
<dbReference type="STRING" id="641524.ADICYQ_3944"/>
<protein>
    <submittedName>
        <fullName evidence="1">Uncharacterized protein</fullName>
    </submittedName>
</protein>
<proteinExistence type="predicted"/>
<dbReference type="EMBL" id="ATNM01000136">
    <property type="protein sequence ID" value="EPR67074.1"/>
    <property type="molecule type" value="Genomic_DNA"/>
</dbReference>
<accession>S7WK30</accession>
<dbReference type="AlphaFoldDB" id="S7WK30"/>
<evidence type="ECO:0000313" key="2">
    <source>
        <dbReference type="Proteomes" id="UP000014974"/>
    </source>
</evidence>
<reference evidence="1 2" key="1">
    <citation type="journal article" date="2013" name="Genome Announc.">
        <title>Draft Genome Sequence of Cyclobacterium qasimii Strain M12-11BT, Isolated from Arctic Marine Sediment.</title>
        <authorList>
            <person name="Shivaji S."/>
            <person name="Ara S."/>
            <person name="Singh A."/>
            <person name="Kumar Pinnaka A."/>
        </authorList>
    </citation>
    <scope>NUCLEOTIDE SEQUENCE [LARGE SCALE GENOMIC DNA]</scope>
    <source>
        <strain evidence="1 2">M12-11B</strain>
    </source>
</reference>
<comment type="caution">
    <text evidence="1">The sequence shown here is derived from an EMBL/GenBank/DDBJ whole genome shotgun (WGS) entry which is preliminary data.</text>
</comment>
<sequence length="47" mass="5215">MCKHETDKTNTQNIIYPCQHRLFGLRALDFGKGLDIAITGYSAGTSK</sequence>
<gene>
    <name evidence="1" type="ORF">ADICYQ_3944</name>
</gene>